<dbReference type="AlphaFoldDB" id="A0A1C0AGV0"/>
<comment type="similarity">
    <text evidence="5">Belongs to the class-II pyridoxal-phosphate-dependent aminotransferase family. MalY/PatB cystathionine beta-lyase subfamily.</text>
</comment>
<comment type="cofactor">
    <cofactor evidence="1">
        <name>pyridoxal 5'-phosphate</name>
        <dbReference type="ChEBI" id="CHEBI:597326"/>
    </cofactor>
</comment>
<dbReference type="PANTHER" id="PTHR43525:SF1">
    <property type="entry name" value="PROTEIN MALY"/>
    <property type="match status" value="1"/>
</dbReference>
<evidence type="ECO:0000256" key="5">
    <source>
        <dbReference type="ARBA" id="ARBA00037974"/>
    </source>
</evidence>
<proteinExistence type="inferred from homology"/>
<dbReference type="Gene3D" id="3.40.640.10">
    <property type="entry name" value="Type I PLP-dependent aspartate aminotransferase-like (Major domain)"/>
    <property type="match status" value="1"/>
</dbReference>
<evidence type="ECO:0000313" key="7">
    <source>
        <dbReference type="EMBL" id="OCL30911.1"/>
    </source>
</evidence>
<dbReference type="InterPro" id="IPR015421">
    <property type="entry name" value="PyrdxlP-dep_Trfase_major"/>
</dbReference>
<dbReference type="EC" id="4.4.1.13" evidence="2"/>
<dbReference type="InterPro" id="IPR004839">
    <property type="entry name" value="Aminotransferase_I/II_large"/>
</dbReference>
<dbReference type="CDD" id="cd00609">
    <property type="entry name" value="AAT_like"/>
    <property type="match status" value="1"/>
</dbReference>
<dbReference type="GO" id="GO:0047804">
    <property type="term" value="F:cysteine-S-conjugate beta-lyase activity"/>
    <property type="evidence" value="ECO:0007669"/>
    <property type="project" value="UniProtKB-EC"/>
</dbReference>
<keyword evidence="4" id="KW-0456">Lyase</keyword>
<reference evidence="8" key="1">
    <citation type="submission" date="2016-07" db="EMBL/GenBank/DDBJ databases">
        <authorList>
            <person name="Florea S."/>
            <person name="Webb J.S."/>
            <person name="Jaromczyk J."/>
            <person name="Schardl C.L."/>
        </authorList>
    </citation>
    <scope>NUCLEOTIDE SEQUENCE [LARGE SCALE GENOMIC DNA]</scope>
    <source>
        <strain evidence="8">IPBSL-7</strain>
    </source>
</reference>
<dbReference type="Proteomes" id="UP000093501">
    <property type="component" value="Unassembled WGS sequence"/>
</dbReference>
<evidence type="ECO:0000256" key="4">
    <source>
        <dbReference type="ARBA" id="ARBA00023239"/>
    </source>
</evidence>
<dbReference type="Pfam" id="PF00155">
    <property type="entry name" value="Aminotran_1_2"/>
    <property type="match status" value="1"/>
</dbReference>
<keyword evidence="8" id="KW-1185">Reference proteome</keyword>
<accession>A0A1C0AGV0</accession>
<dbReference type="InterPro" id="IPR015424">
    <property type="entry name" value="PyrdxlP-dep_Trfase"/>
</dbReference>
<protein>
    <recommendedName>
        <fullName evidence="2">cysteine-S-conjugate beta-lyase</fullName>
        <ecNumber evidence="2">4.4.1.13</ecNumber>
    </recommendedName>
</protein>
<dbReference type="InterPro" id="IPR051798">
    <property type="entry name" value="Class-II_PLP-Dep_Aminotrans"/>
</dbReference>
<feature type="domain" description="Aminotransferase class I/classII large" evidence="6">
    <location>
        <begin position="25"/>
        <end position="373"/>
    </location>
</feature>
<evidence type="ECO:0000256" key="2">
    <source>
        <dbReference type="ARBA" id="ARBA00012224"/>
    </source>
</evidence>
<dbReference type="SUPFAM" id="SSF53383">
    <property type="entry name" value="PLP-dependent transferases"/>
    <property type="match status" value="1"/>
</dbReference>
<dbReference type="PANTHER" id="PTHR43525">
    <property type="entry name" value="PROTEIN MALY"/>
    <property type="match status" value="1"/>
</dbReference>
<dbReference type="Gene3D" id="3.90.1150.10">
    <property type="entry name" value="Aspartate Aminotransferase, domain 1"/>
    <property type="match status" value="1"/>
</dbReference>
<evidence type="ECO:0000256" key="1">
    <source>
        <dbReference type="ARBA" id="ARBA00001933"/>
    </source>
</evidence>
<organism evidence="7 8">
    <name type="scientific">Tessaracoccus lapidicaptus</name>
    <dbReference type="NCBI Taxonomy" id="1427523"/>
    <lineage>
        <taxon>Bacteria</taxon>
        <taxon>Bacillati</taxon>
        <taxon>Actinomycetota</taxon>
        <taxon>Actinomycetes</taxon>
        <taxon>Propionibacteriales</taxon>
        <taxon>Propionibacteriaceae</taxon>
        <taxon>Tessaracoccus</taxon>
    </lineage>
</organism>
<dbReference type="EMBL" id="MBQD01000027">
    <property type="protein sequence ID" value="OCL30911.1"/>
    <property type="molecule type" value="Genomic_DNA"/>
</dbReference>
<gene>
    <name evidence="7" type="ORF">BCR15_10635</name>
</gene>
<evidence type="ECO:0000259" key="6">
    <source>
        <dbReference type="Pfam" id="PF00155"/>
    </source>
</evidence>
<keyword evidence="3" id="KW-0663">Pyridoxal phosphate</keyword>
<dbReference type="InterPro" id="IPR015422">
    <property type="entry name" value="PyrdxlP-dep_Trfase_small"/>
</dbReference>
<comment type="caution">
    <text evidence="7">The sequence shown here is derived from an EMBL/GenBank/DDBJ whole genome shotgun (WGS) entry which is preliminary data.</text>
</comment>
<sequence>MVMARRGTQSSKWDGLPIDEGLPYIALSVADMDIECSPAIRDAVARRAAEGLFGYTDLPPDHVDLPVEWLGRRHGWSVPREHIVAAHRIVQVVALILGAHTRPGDGIVLFTPSYSPLENAIGLNQREAVRVPLIQTPHGYELDRDATDAALAQAAGLLLVNPHNPVGKVWGEEDLLWLADRAEAHDVIVMSDDVHADFTHPGQRHRFLLDVAPSVSGRTFTFTSPAKTFNIPGLETTHVIVPDGVLRECLETGLRAAGFHNPSFFSDAATRAAYRESDDWLAEVEAIVAVNLETLRRTVDRFDGVRLVEPQGTFLAWVDARGAGSEEDLKRFITDEAHVVPSYGTDFGSEYGGYLRFNLACPHSQFEEAMNRLLSRV</sequence>
<evidence type="ECO:0000256" key="3">
    <source>
        <dbReference type="ARBA" id="ARBA00022898"/>
    </source>
</evidence>
<name>A0A1C0AGV0_9ACTN</name>
<evidence type="ECO:0000313" key="8">
    <source>
        <dbReference type="Proteomes" id="UP000093501"/>
    </source>
</evidence>
<dbReference type="GO" id="GO:0030170">
    <property type="term" value="F:pyridoxal phosphate binding"/>
    <property type="evidence" value="ECO:0007669"/>
    <property type="project" value="InterPro"/>
</dbReference>